<proteinExistence type="predicted"/>
<dbReference type="InterPro" id="IPR036388">
    <property type="entry name" value="WH-like_DNA-bd_sf"/>
</dbReference>
<name>A0ABY3X3S9_9GAMM</name>
<dbReference type="Pfam" id="PF03551">
    <property type="entry name" value="PadR"/>
    <property type="match status" value="1"/>
</dbReference>
<dbReference type="PANTHER" id="PTHR43252:SF2">
    <property type="entry name" value="TRANSCRIPTION REGULATOR, PADR-LIKE FAMILY"/>
    <property type="match status" value="1"/>
</dbReference>
<feature type="domain" description="Transcription regulator PadR N-terminal" evidence="2">
    <location>
        <begin position="110"/>
        <end position="178"/>
    </location>
</feature>
<evidence type="ECO:0000313" key="4">
    <source>
        <dbReference type="Proteomes" id="UP000829542"/>
    </source>
</evidence>
<dbReference type="EMBL" id="CP093379">
    <property type="protein sequence ID" value="UNM96535.1"/>
    <property type="molecule type" value="Genomic_DNA"/>
</dbReference>
<accession>A0ABY3X3S9</accession>
<sequence length="257" mass="28786">MRRVPELRFEMGFGSEHHRERGGYSRGHGRGHHRHRGDGMDHCHSRSDDHFGRGGRGGHGDHGRHGGGYGRGRGSHGEHGHHERGRGHGRGQGRFGGSRRISADELQLLVLSLLVEKPLHGYQIIKELETLSQGFYKPSPGMIYPMLSFLEESELAAVEMDGTKKSYVITESGKASFAENRERAKTLLEWLKAQGALVTAMENAYELERKSAGHPLKTKMKEMRTLLHNRPDIDEATMMQLGDVLDEAITKIKRVLS</sequence>
<evidence type="ECO:0000313" key="3">
    <source>
        <dbReference type="EMBL" id="UNM96535.1"/>
    </source>
</evidence>
<feature type="region of interest" description="Disordered" evidence="1">
    <location>
        <begin position="1"/>
        <end position="97"/>
    </location>
</feature>
<protein>
    <submittedName>
        <fullName evidence="3">PadR family transcriptional regulator</fullName>
    </submittedName>
</protein>
<evidence type="ECO:0000259" key="2">
    <source>
        <dbReference type="Pfam" id="PF03551"/>
    </source>
</evidence>
<dbReference type="InterPro" id="IPR005149">
    <property type="entry name" value="Tscrpt_reg_PadR_N"/>
</dbReference>
<dbReference type="PANTHER" id="PTHR43252">
    <property type="entry name" value="TRANSCRIPTIONAL REGULATOR YQJI"/>
    <property type="match status" value="1"/>
</dbReference>
<dbReference type="Gene3D" id="1.10.10.10">
    <property type="entry name" value="Winged helix-like DNA-binding domain superfamily/Winged helix DNA-binding domain"/>
    <property type="match status" value="1"/>
</dbReference>
<reference evidence="3 4" key="1">
    <citation type="submission" date="2022-03" db="EMBL/GenBank/DDBJ databases">
        <title>Ignatzschineria rhizosphaerae HR5S32.</title>
        <authorList>
            <person name="Sun J.Q."/>
            <person name="Feng J.Y."/>
        </authorList>
    </citation>
    <scope>NUCLEOTIDE SEQUENCE [LARGE SCALE GENOMIC DNA]</scope>
    <source>
        <strain evidence="3 4">HR5S32</strain>
    </source>
</reference>
<feature type="compositionally biased region" description="Basic residues" evidence="1">
    <location>
        <begin position="82"/>
        <end position="91"/>
    </location>
</feature>
<evidence type="ECO:0000256" key="1">
    <source>
        <dbReference type="SAM" id="MobiDB-lite"/>
    </source>
</evidence>
<feature type="compositionally biased region" description="Basic residues" evidence="1">
    <location>
        <begin position="27"/>
        <end position="36"/>
    </location>
</feature>
<gene>
    <name evidence="3" type="ORF">MMG00_01340</name>
</gene>
<dbReference type="Proteomes" id="UP000829542">
    <property type="component" value="Chromosome"/>
</dbReference>
<dbReference type="RefSeq" id="WP_242150293.1">
    <property type="nucleotide sequence ID" value="NZ_CP093379.1"/>
</dbReference>
<dbReference type="InterPro" id="IPR036390">
    <property type="entry name" value="WH_DNA-bd_sf"/>
</dbReference>
<organism evidence="3 4">
    <name type="scientific">Ignatzschineria rhizosphaerae</name>
    <dbReference type="NCBI Taxonomy" id="2923279"/>
    <lineage>
        <taxon>Bacteria</taxon>
        <taxon>Pseudomonadati</taxon>
        <taxon>Pseudomonadota</taxon>
        <taxon>Gammaproteobacteria</taxon>
        <taxon>Cardiobacteriales</taxon>
        <taxon>Ignatzschineriaceae</taxon>
        <taxon>Ignatzschineria</taxon>
    </lineage>
</organism>
<feature type="compositionally biased region" description="Basic and acidic residues" evidence="1">
    <location>
        <begin position="37"/>
        <end position="64"/>
    </location>
</feature>
<dbReference type="SUPFAM" id="SSF46785">
    <property type="entry name" value="Winged helix' DNA-binding domain"/>
    <property type="match status" value="1"/>
</dbReference>
<keyword evidence="4" id="KW-1185">Reference proteome</keyword>
<feature type="compositionally biased region" description="Basic and acidic residues" evidence="1">
    <location>
        <begin position="1"/>
        <end position="23"/>
    </location>
</feature>